<dbReference type="RefSeq" id="WP_308937980.1">
    <property type="nucleotide sequence ID" value="NZ_JAVIBP010000026.1"/>
</dbReference>
<organism evidence="1 2">
    <name type="scientific">Streptococcus ruminantium</name>
    <dbReference type="NCBI Taxonomy" id="1917441"/>
    <lineage>
        <taxon>Bacteria</taxon>
        <taxon>Bacillati</taxon>
        <taxon>Bacillota</taxon>
        <taxon>Bacilli</taxon>
        <taxon>Lactobacillales</taxon>
        <taxon>Streptococcaceae</taxon>
        <taxon>Streptococcus</taxon>
    </lineage>
</organism>
<dbReference type="InterPro" id="IPR050155">
    <property type="entry name" value="HAD-like_hydrolase_sf"/>
</dbReference>
<sequence>MKSDYVFCVDSDGCVMDTMTYKHKLFFGPLAADVFGIEDREPFLKEWNRINLYSRTRGINRFVGLVTGLDFAGVANIEKLKHWVESTDSLSNASLEKLLTERPSKDLELALEWSNQVNQSIKNYTGPVLAFIGVHKGLEKLSQLGKVYVVSSANKEAVEEEWTDQSLMGYVTELNCQDRGKKEDVIKRLVDEGYDPNKIMMIGDSPGDLKAAELNKVHFYPILVGQELHSWADLAEKVAEDFVAQRFTTEYEMSLIDTFWKNLDE</sequence>
<dbReference type="InterPro" id="IPR041492">
    <property type="entry name" value="HAD_2"/>
</dbReference>
<dbReference type="Gene3D" id="3.40.50.1000">
    <property type="entry name" value="HAD superfamily/HAD-like"/>
    <property type="match status" value="1"/>
</dbReference>
<dbReference type="SUPFAM" id="SSF56784">
    <property type="entry name" value="HAD-like"/>
    <property type="match status" value="1"/>
</dbReference>
<evidence type="ECO:0000313" key="1">
    <source>
        <dbReference type="EMBL" id="MDQ8832853.1"/>
    </source>
</evidence>
<reference evidence="1 2" key="1">
    <citation type="submission" date="2023-08" db="EMBL/GenBank/DDBJ databases">
        <title>Streptococcus ruminantium-associated sheep mastitis outbreak detected in Italy is distinct from bovine isolates.</title>
        <authorList>
            <person name="Rosa M.N."/>
            <person name="Vezina B."/>
            <person name="Tola S."/>
        </authorList>
    </citation>
    <scope>NUCLEOTIDE SEQUENCE [LARGE SCALE GENOMIC DNA]</scope>
    <source>
        <strain evidence="1 2">OM6730</strain>
    </source>
</reference>
<accession>A0ABU1B1V9</accession>
<keyword evidence="2" id="KW-1185">Reference proteome</keyword>
<dbReference type="Proteomes" id="UP001228446">
    <property type="component" value="Unassembled WGS sequence"/>
</dbReference>
<name>A0ABU1B1V9_9STRE</name>
<dbReference type="EMBL" id="JAVIBX010000008">
    <property type="protein sequence ID" value="MDQ8832853.1"/>
    <property type="molecule type" value="Genomic_DNA"/>
</dbReference>
<dbReference type="InterPro" id="IPR023214">
    <property type="entry name" value="HAD_sf"/>
</dbReference>
<dbReference type="PANTHER" id="PTHR43434">
    <property type="entry name" value="PHOSPHOGLYCOLATE PHOSPHATASE"/>
    <property type="match status" value="1"/>
</dbReference>
<dbReference type="CDD" id="cd01427">
    <property type="entry name" value="HAD_like"/>
    <property type="match status" value="1"/>
</dbReference>
<protein>
    <submittedName>
        <fullName evidence="1">HAD hydrolase-like protein</fullName>
    </submittedName>
</protein>
<dbReference type="InterPro" id="IPR036412">
    <property type="entry name" value="HAD-like_sf"/>
</dbReference>
<proteinExistence type="predicted"/>
<dbReference type="PANTHER" id="PTHR43434:SF1">
    <property type="entry name" value="PHOSPHOGLYCOLATE PHOSPHATASE"/>
    <property type="match status" value="1"/>
</dbReference>
<comment type="caution">
    <text evidence="1">The sequence shown here is derived from an EMBL/GenBank/DDBJ whole genome shotgun (WGS) entry which is preliminary data.</text>
</comment>
<evidence type="ECO:0000313" key="2">
    <source>
        <dbReference type="Proteomes" id="UP001228446"/>
    </source>
</evidence>
<dbReference type="Pfam" id="PF13419">
    <property type="entry name" value="HAD_2"/>
    <property type="match status" value="1"/>
</dbReference>
<gene>
    <name evidence="1" type="ORF">RFF62_03475</name>
</gene>